<evidence type="ECO:0000313" key="2">
    <source>
        <dbReference type="Proteomes" id="UP000185753"/>
    </source>
</evidence>
<protein>
    <recommendedName>
        <fullName evidence="3">DUF4303 domain-containing protein</fullName>
    </recommendedName>
</protein>
<dbReference type="OrthoDB" id="6712252at2"/>
<accession>A0A1A7R555</accession>
<evidence type="ECO:0008006" key="3">
    <source>
        <dbReference type="Google" id="ProtNLM"/>
    </source>
</evidence>
<dbReference type="STRING" id="1443941.A9J31_10815"/>
<proteinExistence type="predicted"/>
<gene>
    <name evidence="1" type="ORF">A9J31_10815</name>
</gene>
<comment type="caution">
    <text evidence="1">The sequence shown here is derived from an EMBL/GenBank/DDBJ whole genome shotgun (WGS) entry which is preliminary data.</text>
</comment>
<evidence type="ECO:0000313" key="1">
    <source>
        <dbReference type="EMBL" id="OBX27390.1"/>
    </source>
</evidence>
<dbReference type="RefSeq" id="WP_067767817.1">
    <property type="nucleotide sequence ID" value="NZ_LZDS01000030.1"/>
</dbReference>
<dbReference type="Proteomes" id="UP000185753">
    <property type="component" value="Unassembled WGS sequence"/>
</dbReference>
<keyword evidence="2" id="KW-1185">Reference proteome</keyword>
<name>A0A1A7R555_9GAMM</name>
<organism evidence="1 2">
    <name type="scientific">Acinetobacter gandensis</name>
    <dbReference type="NCBI Taxonomy" id="1443941"/>
    <lineage>
        <taxon>Bacteria</taxon>
        <taxon>Pseudomonadati</taxon>
        <taxon>Pseudomonadota</taxon>
        <taxon>Gammaproteobacteria</taxon>
        <taxon>Moraxellales</taxon>
        <taxon>Moraxellaceae</taxon>
        <taxon>Acinetobacter</taxon>
    </lineage>
</organism>
<reference evidence="2" key="1">
    <citation type="submission" date="2016-06" db="EMBL/GenBank/DDBJ databases">
        <authorList>
            <person name="Radolfova-Krizova L."/>
            <person name="Nemec A."/>
        </authorList>
    </citation>
    <scope>NUCLEOTIDE SEQUENCE [LARGE SCALE GENOMIC DNA]</scope>
    <source>
        <strain evidence="2">ANC 4275</strain>
    </source>
</reference>
<sequence length="281" mass="32393">MQNQTIYKDAFVAAFMNLYQLYQTDQIYACALVLNKFLLIDNLAISTQRSIFAEDEDSAQYLAENDRWNTSKWRYRATPMLENSSNQTKSILSDHLKTPYMIDSAIQHAHSITQQNNLAMLLSAFQQVIITLKKNFAIEVERILFFISLPTQPEIEISSARYLNTTSPLLQNFLDSKQQSNINSLPKRMKLTQSDKDMLIDLAQIIEIQPYHYLQVANDAYLLTLDRNYHATNPYIQKLIESIVAMTSAPDGTFAMEKDEILQRINQFYHNAEVSTDALLN</sequence>
<dbReference type="EMBL" id="LZDS01000030">
    <property type="protein sequence ID" value="OBX27390.1"/>
    <property type="molecule type" value="Genomic_DNA"/>
</dbReference>
<dbReference type="AlphaFoldDB" id="A0A1A7R555"/>